<dbReference type="EMBL" id="CP033905">
    <property type="protein sequence ID" value="AZR06381.1"/>
    <property type="molecule type" value="Genomic_DNA"/>
</dbReference>
<proteinExistence type="predicted"/>
<accession>A0A3S9QK51</accession>
<organism evidence="1 2">
    <name type="scientific">Trueperella pyogenes</name>
    <dbReference type="NCBI Taxonomy" id="1661"/>
    <lineage>
        <taxon>Bacteria</taxon>
        <taxon>Bacillati</taxon>
        <taxon>Actinomycetota</taxon>
        <taxon>Actinomycetes</taxon>
        <taxon>Actinomycetales</taxon>
        <taxon>Actinomycetaceae</taxon>
        <taxon>Trueperella</taxon>
    </lineage>
</organism>
<reference evidence="1 2" key="1">
    <citation type="submission" date="2018-11" db="EMBL/GenBank/DDBJ databases">
        <title>Multidrug-resistant genes are associated with an 42-kb island TGI1 carrying a complex class 1 integron in a Trueperella pyogenes.</title>
        <authorList>
            <person name="Dong W."/>
        </authorList>
    </citation>
    <scope>NUCLEOTIDE SEQUENCE [LARGE SCALE GENOMIC DNA]</scope>
    <source>
        <strain evidence="1 2">TP4</strain>
    </source>
</reference>
<gene>
    <name evidence="1" type="ORF">EBQ10_03110</name>
</gene>
<protein>
    <submittedName>
        <fullName evidence="1">Uncharacterized protein</fullName>
    </submittedName>
</protein>
<dbReference type="AlphaFoldDB" id="A0A3S9QK51"/>
<dbReference type="Proteomes" id="UP000275951">
    <property type="component" value="Chromosome"/>
</dbReference>
<evidence type="ECO:0000313" key="2">
    <source>
        <dbReference type="Proteomes" id="UP000275951"/>
    </source>
</evidence>
<evidence type="ECO:0000313" key="1">
    <source>
        <dbReference type="EMBL" id="AZR06381.1"/>
    </source>
</evidence>
<sequence>MASLINIFNCATDQNIRNRVKCAAALAHADSNLDAWVERNIWAIAANGAISAAWESSVASRPVYQERGADPAVVTDHDISFCVEVQIKEEKAAHGDS</sequence>
<dbReference type="RefSeq" id="WP_039662151.1">
    <property type="nucleotide sequence ID" value="NZ_CP033905.1"/>
</dbReference>
<name>A0A3S9QK51_9ACTO</name>